<dbReference type="GO" id="GO:0005509">
    <property type="term" value="F:calcium ion binding"/>
    <property type="evidence" value="ECO:0007669"/>
    <property type="project" value="InterPro"/>
</dbReference>
<dbReference type="Gene3D" id="1.10.238.10">
    <property type="entry name" value="EF-hand"/>
    <property type="match status" value="2"/>
</dbReference>
<dbReference type="GO" id="GO:0005886">
    <property type="term" value="C:plasma membrane"/>
    <property type="evidence" value="ECO:0007669"/>
    <property type="project" value="TreeGrafter"/>
</dbReference>
<dbReference type="CDD" id="cd00052">
    <property type="entry name" value="EH"/>
    <property type="match status" value="1"/>
</dbReference>
<feature type="domain" description="EH" evidence="8">
    <location>
        <begin position="10"/>
        <end position="97"/>
    </location>
</feature>
<dbReference type="PROSITE" id="PS50222">
    <property type="entry name" value="EF_HAND_2"/>
    <property type="match status" value="1"/>
</dbReference>
<feature type="coiled-coil region" evidence="6">
    <location>
        <begin position="624"/>
        <end position="655"/>
    </location>
</feature>
<keyword evidence="1" id="KW-0597">Phosphoprotein</keyword>
<evidence type="ECO:0000259" key="8">
    <source>
        <dbReference type="PROSITE" id="PS50031"/>
    </source>
</evidence>
<dbReference type="GO" id="GO:0006897">
    <property type="term" value="P:endocytosis"/>
    <property type="evidence" value="ECO:0007669"/>
    <property type="project" value="TreeGrafter"/>
</dbReference>
<organism evidence="10 11">
    <name type="scientific">Hucho hucho</name>
    <name type="common">huchen</name>
    <dbReference type="NCBI Taxonomy" id="62062"/>
    <lineage>
        <taxon>Eukaryota</taxon>
        <taxon>Metazoa</taxon>
        <taxon>Chordata</taxon>
        <taxon>Craniata</taxon>
        <taxon>Vertebrata</taxon>
        <taxon>Euteleostomi</taxon>
        <taxon>Actinopterygii</taxon>
        <taxon>Neopterygii</taxon>
        <taxon>Teleostei</taxon>
        <taxon>Protacanthopterygii</taxon>
        <taxon>Salmoniformes</taxon>
        <taxon>Salmonidae</taxon>
        <taxon>Salmoninae</taxon>
        <taxon>Hucho</taxon>
    </lineage>
</organism>
<name>A0A4W5R297_9TELE</name>
<evidence type="ECO:0000256" key="6">
    <source>
        <dbReference type="SAM" id="Coils"/>
    </source>
</evidence>
<evidence type="ECO:0000256" key="4">
    <source>
        <dbReference type="ARBA" id="ARBA00022837"/>
    </source>
</evidence>
<feature type="compositionally biased region" description="Polar residues" evidence="7">
    <location>
        <begin position="494"/>
        <end position="504"/>
    </location>
</feature>
<proteinExistence type="predicted"/>
<dbReference type="FunFam" id="1.10.238.10:FF:000084">
    <property type="entry name" value="ralBP1-associated Eps domain-containing protein 1 isoform X2"/>
    <property type="match status" value="1"/>
</dbReference>
<dbReference type="PANTHER" id="PTHR11216:SF63">
    <property type="entry name" value="RALBP1-ASSOCIATED EPS DOMAIN-CONTAINING PROTEIN 1"/>
    <property type="match status" value="1"/>
</dbReference>
<keyword evidence="2" id="KW-0479">Metal-binding</keyword>
<dbReference type="GO" id="GO:0016197">
    <property type="term" value="P:endosomal transport"/>
    <property type="evidence" value="ECO:0007669"/>
    <property type="project" value="TreeGrafter"/>
</dbReference>
<accession>A0A4W5R297</accession>
<feature type="domain" description="EF-hand" evidence="9">
    <location>
        <begin position="293"/>
        <end position="328"/>
    </location>
</feature>
<evidence type="ECO:0000259" key="9">
    <source>
        <dbReference type="PROSITE" id="PS50222"/>
    </source>
</evidence>
<dbReference type="PANTHER" id="PTHR11216">
    <property type="entry name" value="EH DOMAIN"/>
    <property type="match status" value="1"/>
</dbReference>
<dbReference type="Ensembl" id="ENSHHUT00000086684.1">
    <property type="protein sequence ID" value="ENSHHUP00000084046.1"/>
    <property type="gene ID" value="ENSHHUG00000048579.1"/>
</dbReference>
<evidence type="ECO:0000256" key="2">
    <source>
        <dbReference type="ARBA" id="ARBA00022723"/>
    </source>
</evidence>
<evidence type="ECO:0000313" key="11">
    <source>
        <dbReference type="Proteomes" id="UP000314982"/>
    </source>
</evidence>
<reference evidence="10" key="3">
    <citation type="submission" date="2025-09" db="UniProtKB">
        <authorList>
            <consortium name="Ensembl"/>
        </authorList>
    </citation>
    <scope>IDENTIFICATION</scope>
</reference>
<feature type="region of interest" description="Disordered" evidence="7">
    <location>
        <begin position="520"/>
        <end position="544"/>
    </location>
</feature>
<feature type="region of interest" description="Disordered" evidence="7">
    <location>
        <begin position="458"/>
        <end position="505"/>
    </location>
</feature>
<dbReference type="GeneTree" id="ENSGT00940000158749"/>
<reference evidence="11" key="1">
    <citation type="submission" date="2018-06" db="EMBL/GenBank/DDBJ databases">
        <title>Genome assembly of Danube salmon.</title>
        <authorList>
            <person name="Macqueen D.J."/>
            <person name="Gundappa M.K."/>
        </authorList>
    </citation>
    <scope>NUCLEOTIDE SEQUENCE [LARGE SCALE GENOMIC DNA]</scope>
</reference>
<dbReference type="PROSITE" id="PS00018">
    <property type="entry name" value="EF_HAND_1"/>
    <property type="match status" value="1"/>
</dbReference>
<dbReference type="InterPro" id="IPR000261">
    <property type="entry name" value="EH_dom"/>
</dbReference>
<evidence type="ECO:0000313" key="10">
    <source>
        <dbReference type="Ensembl" id="ENSHHUP00000084046.1"/>
    </source>
</evidence>
<dbReference type="SUPFAM" id="SSF47473">
    <property type="entry name" value="EF-hand"/>
    <property type="match status" value="2"/>
</dbReference>
<evidence type="ECO:0000256" key="3">
    <source>
        <dbReference type="ARBA" id="ARBA00022737"/>
    </source>
</evidence>
<evidence type="ECO:0000256" key="1">
    <source>
        <dbReference type="ARBA" id="ARBA00022553"/>
    </source>
</evidence>
<dbReference type="Proteomes" id="UP000314982">
    <property type="component" value="Unassembled WGS sequence"/>
</dbReference>
<dbReference type="InterPro" id="IPR018247">
    <property type="entry name" value="EF_Hand_1_Ca_BS"/>
</dbReference>
<keyword evidence="11" id="KW-1185">Reference proteome</keyword>
<reference evidence="10" key="2">
    <citation type="submission" date="2025-08" db="UniProtKB">
        <authorList>
            <consortium name="Ensembl"/>
        </authorList>
    </citation>
    <scope>IDENTIFICATION</scope>
</reference>
<evidence type="ECO:0000256" key="5">
    <source>
        <dbReference type="ARBA" id="ARBA00023054"/>
    </source>
</evidence>
<dbReference type="InterPro" id="IPR011992">
    <property type="entry name" value="EF-hand-dom_pair"/>
</dbReference>
<feature type="region of interest" description="Disordered" evidence="7">
    <location>
        <begin position="152"/>
        <end position="190"/>
    </location>
</feature>
<feature type="domain" description="EH" evidence="8">
    <location>
        <begin position="260"/>
        <end position="344"/>
    </location>
</feature>
<dbReference type="SMART" id="SM00027">
    <property type="entry name" value="EH"/>
    <property type="match status" value="2"/>
</dbReference>
<keyword evidence="3" id="KW-0677">Repeat</keyword>
<feature type="region of interest" description="Disordered" evidence="7">
    <location>
        <begin position="417"/>
        <end position="439"/>
    </location>
</feature>
<feature type="compositionally biased region" description="Basic and acidic residues" evidence="7">
    <location>
        <begin position="417"/>
        <end position="426"/>
    </location>
</feature>
<keyword evidence="4" id="KW-0106">Calcium</keyword>
<protein>
    <submittedName>
        <fullName evidence="10">RALBP1 associated Eps domain containing 1</fullName>
    </submittedName>
</protein>
<dbReference type="InterPro" id="IPR002048">
    <property type="entry name" value="EF_hand_dom"/>
</dbReference>
<dbReference type="GO" id="GO:0005829">
    <property type="term" value="C:cytosol"/>
    <property type="evidence" value="ECO:0007669"/>
    <property type="project" value="UniProtKB-ARBA"/>
</dbReference>
<dbReference type="Pfam" id="PF12763">
    <property type="entry name" value="EH"/>
    <property type="match status" value="2"/>
</dbReference>
<dbReference type="FunFam" id="1.10.238.10:FF:000039">
    <property type="entry name" value="RalBP1-associated Eps domain-containing protein 2 isoform 1"/>
    <property type="match status" value="1"/>
</dbReference>
<dbReference type="AlphaFoldDB" id="A0A4W5R297"/>
<sequence>MESLTLTDVEQKYYSDLFVYCDTDNTKKVASNGKVLDLFRAAQLPSDVVLQITELCGATRLGHFGRSQFYIALKLIAVAQSGLPLRVESLNSVKDLPLPRFVVAKNEQEARHTAMYPDLENQGPYQGVIPRPPARGQVKKVSAHEVIQPCVPTVEPQPDTTSPVVSPHHSPPTSPHAWRKHKRQASGGNVERPPVVVAGAVWTPFRESQSGTHSILQTVSSLFQRIVSICYFPLNVSLANEIQRQSSSGYDDPWKITDEQRQYYINQFKTIQPDLNGFIPGSAAKEFFTKSKLPILELSHIWELSDFDKDGALTLDEFCAAFHLVVARKNGYDLPEKLPESLMPKLIDLDDSAEVPDQAPDVGYSGSPVEVTPNKSPMPSLNQTWPDLNQGNEDTAIVHPVPIRMTPSKIHMQEMELKRTGSDHTHPTSPLMAKPPELSEETKLATSMKFVTVNSGPQQSGVVACPPAIPPRPLPTQTSGPHSGHRSDEGLAAHSTTSPQQIPEQPNFADFSQFQAFAASDQPNDDGEKHPESLPSTEGAGPLRTVKIDNQEERAAATVNSAKGSIMAPPPKPVRRRLKSEDELQDEALPPKSNVIATVLATLPSIPRSVGKDKKAIQASIRRNKETNTVLARLNSELQQQLKDLLEERISLEVQLEQLRPFSHL</sequence>
<keyword evidence="5 6" id="KW-0175">Coiled coil</keyword>
<dbReference type="PROSITE" id="PS50031">
    <property type="entry name" value="EH"/>
    <property type="match status" value="2"/>
</dbReference>
<evidence type="ECO:0000256" key="7">
    <source>
        <dbReference type="SAM" id="MobiDB-lite"/>
    </source>
</evidence>